<evidence type="ECO:0000256" key="1">
    <source>
        <dbReference type="SAM" id="Phobius"/>
    </source>
</evidence>
<keyword evidence="1" id="KW-0812">Transmembrane</keyword>
<feature type="transmembrane region" description="Helical" evidence="1">
    <location>
        <begin position="142"/>
        <end position="163"/>
    </location>
</feature>
<evidence type="ECO:0000313" key="4">
    <source>
        <dbReference type="Proteomes" id="UP000612361"/>
    </source>
</evidence>
<gene>
    <name evidence="3" type="ORF">H8K47_03085</name>
</gene>
<comment type="caution">
    <text evidence="3">The sequence shown here is derived from an EMBL/GenBank/DDBJ whole genome shotgun (WGS) entry which is preliminary data.</text>
</comment>
<dbReference type="InterPro" id="IPR003675">
    <property type="entry name" value="Rce1/LyrA-like_dom"/>
</dbReference>
<protein>
    <submittedName>
        <fullName evidence="3">CPBP family intramembrane metalloprotease</fullName>
    </submittedName>
</protein>
<evidence type="ECO:0000313" key="3">
    <source>
        <dbReference type="EMBL" id="MBC3934339.1"/>
    </source>
</evidence>
<dbReference type="Pfam" id="PF02517">
    <property type="entry name" value="Rce1-like"/>
    <property type="match status" value="1"/>
</dbReference>
<dbReference type="GO" id="GO:0008237">
    <property type="term" value="F:metallopeptidase activity"/>
    <property type="evidence" value="ECO:0007669"/>
    <property type="project" value="UniProtKB-KW"/>
</dbReference>
<evidence type="ECO:0000259" key="2">
    <source>
        <dbReference type="Pfam" id="PF02517"/>
    </source>
</evidence>
<keyword evidence="1" id="KW-1133">Transmembrane helix</keyword>
<dbReference type="GO" id="GO:0080120">
    <property type="term" value="P:CAAX-box protein maturation"/>
    <property type="evidence" value="ECO:0007669"/>
    <property type="project" value="UniProtKB-ARBA"/>
</dbReference>
<proteinExistence type="predicted"/>
<feature type="transmembrane region" description="Helical" evidence="1">
    <location>
        <begin position="98"/>
        <end position="130"/>
    </location>
</feature>
<keyword evidence="4" id="KW-1185">Reference proteome</keyword>
<dbReference type="EMBL" id="JACOGG010000002">
    <property type="protein sequence ID" value="MBC3934339.1"/>
    <property type="molecule type" value="Genomic_DNA"/>
</dbReference>
<accession>A0A923KRY3</accession>
<feature type="domain" description="CAAX prenyl protease 2/Lysostaphin resistance protein A-like" evidence="2">
    <location>
        <begin position="65"/>
        <end position="160"/>
    </location>
</feature>
<organism evidence="3 4">
    <name type="scientific">Undibacterium rugosum</name>
    <dbReference type="NCBI Taxonomy" id="2762291"/>
    <lineage>
        <taxon>Bacteria</taxon>
        <taxon>Pseudomonadati</taxon>
        <taxon>Pseudomonadota</taxon>
        <taxon>Betaproteobacteria</taxon>
        <taxon>Burkholderiales</taxon>
        <taxon>Oxalobacteraceae</taxon>
        <taxon>Undibacterium</taxon>
    </lineage>
</organism>
<keyword evidence="1" id="KW-0472">Membrane</keyword>
<reference evidence="3" key="1">
    <citation type="submission" date="2020-08" db="EMBL/GenBank/DDBJ databases">
        <title>Novel species isolated from subtropical streams in China.</title>
        <authorList>
            <person name="Lu H."/>
        </authorList>
    </citation>
    <scope>NUCLEOTIDE SEQUENCE</scope>
    <source>
        <strain evidence="3">CY7W</strain>
    </source>
</reference>
<feature type="transmembrane region" description="Helical" evidence="1">
    <location>
        <begin position="23"/>
        <end position="45"/>
    </location>
</feature>
<dbReference type="GO" id="GO:0004175">
    <property type="term" value="F:endopeptidase activity"/>
    <property type="evidence" value="ECO:0007669"/>
    <property type="project" value="UniProtKB-ARBA"/>
</dbReference>
<dbReference type="AlphaFoldDB" id="A0A923KRY3"/>
<sequence length="167" mass="18790">MKAIPIESKILHVIKDIEARSHLLYLGLMCCILLLQNVVMSSVLAPALNQRDNSQVVFDDFSTPILIPLFISPLFETLIFQAAAICVLQLFELKQKTIILLSGLIFGLAHFMGLNYLIVVFSAILAGFLFSGMYLFRLKRSGFFWATTDVVFVHAINNTVIFIDTFQ</sequence>
<dbReference type="Proteomes" id="UP000612361">
    <property type="component" value="Unassembled WGS sequence"/>
</dbReference>
<feature type="transmembrane region" description="Helical" evidence="1">
    <location>
        <begin position="65"/>
        <end position="91"/>
    </location>
</feature>
<keyword evidence="3" id="KW-0378">Hydrolase</keyword>
<name>A0A923KRY3_9BURK</name>
<keyword evidence="3" id="KW-0482">Metalloprotease</keyword>
<dbReference type="RefSeq" id="WP_186879956.1">
    <property type="nucleotide sequence ID" value="NZ_JACOGG010000002.1"/>
</dbReference>
<keyword evidence="3" id="KW-0645">Protease</keyword>